<accession>A0A434ABI2</accession>
<dbReference type="EMBL" id="QWDM01000002">
    <property type="protein sequence ID" value="RUT71735.1"/>
    <property type="molecule type" value="Genomic_DNA"/>
</dbReference>
<name>A0A434ABI2_9FLAO</name>
<reference evidence="3" key="1">
    <citation type="journal article" date="2019" name="Syst. Appl. Microbiol.">
        <title>Flavobacterium circumlabens sp. nov. and Flavobacterium cupreum sp. nov., two psychrotrophic species isolated from Antarctic environmental samples.</title>
        <authorList>
            <person name="Kralova S."/>
            <person name="Busse H.-J."/>
            <person name="Svec P."/>
            <person name="Maslanova I."/>
            <person name="Stankova E."/>
            <person name="Bartak M."/>
            <person name="Sedlacek I."/>
        </authorList>
    </citation>
    <scope>NUCLEOTIDE SEQUENCE [LARGE SCALE GENOMIC DNA]</scope>
    <source>
        <strain evidence="3">CCM 8825</strain>
    </source>
</reference>
<dbReference type="Proteomes" id="UP000288102">
    <property type="component" value="Unassembled WGS sequence"/>
</dbReference>
<protein>
    <submittedName>
        <fullName evidence="2">Uncharacterized protein</fullName>
    </submittedName>
</protein>
<gene>
    <name evidence="2" type="ORF">D0817_03360</name>
</gene>
<dbReference type="AlphaFoldDB" id="A0A434ABI2"/>
<keyword evidence="1" id="KW-0812">Transmembrane</keyword>
<proteinExistence type="predicted"/>
<dbReference type="RefSeq" id="WP_127336982.1">
    <property type="nucleotide sequence ID" value="NZ_QWDM01000002.1"/>
</dbReference>
<dbReference type="OrthoDB" id="1438437at2"/>
<sequence>MELNKIIKILEEHNYKYKVKNQIIVVSLEFSQNVVIDLSNSSKIVISDDLVNWNFLTGCIKMSLKNAILYNFVLLIFFGFFCQYAAFIDYNFTSLLLTFIAWVLLFSVFYLIKLESFKLQFKILTKEMD</sequence>
<evidence type="ECO:0000313" key="3">
    <source>
        <dbReference type="Proteomes" id="UP000288102"/>
    </source>
</evidence>
<evidence type="ECO:0000313" key="2">
    <source>
        <dbReference type="EMBL" id="RUT71735.1"/>
    </source>
</evidence>
<keyword evidence="1" id="KW-0472">Membrane</keyword>
<organism evidence="2 3">
    <name type="scientific">Flavobacterium cupreum</name>
    <dbReference type="NCBI Taxonomy" id="2133766"/>
    <lineage>
        <taxon>Bacteria</taxon>
        <taxon>Pseudomonadati</taxon>
        <taxon>Bacteroidota</taxon>
        <taxon>Flavobacteriia</taxon>
        <taxon>Flavobacteriales</taxon>
        <taxon>Flavobacteriaceae</taxon>
        <taxon>Flavobacterium</taxon>
    </lineage>
</organism>
<feature type="transmembrane region" description="Helical" evidence="1">
    <location>
        <begin position="68"/>
        <end position="86"/>
    </location>
</feature>
<feature type="transmembrane region" description="Helical" evidence="1">
    <location>
        <begin position="92"/>
        <end position="112"/>
    </location>
</feature>
<keyword evidence="3" id="KW-1185">Reference proteome</keyword>
<evidence type="ECO:0000256" key="1">
    <source>
        <dbReference type="SAM" id="Phobius"/>
    </source>
</evidence>
<keyword evidence="1" id="KW-1133">Transmembrane helix</keyword>
<comment type="caution">
    <text evidence="2">The sequence shown here is derived from an EMBL/GenBank/DDBJ whole genome shotgun (WGS) entry which is preliminary data.</text>
</comment>